<name>A0A4U0S6B1_9ACTN</name>
<dbReference type="OrthoDB" id="4221613at2"/>
<protein>
    <recommendedName>
        <fullName evidence="3">Twitching motility protein PilT</fullName>
    </recommendedName>
</protein>
<sequence length="126" mass="13172">MSVGIIFDHHALAAVGAGHRALSGYVVHAHQDPLFVIVVPAVCLAEAARQRPAVSTHVAQLAAMEVQALDQIGADTAGRIAQTLWPPEGWPVLHAVTASLATGWEIATTRPEAYKGFGVPLLPVTA</sequence>
<evidence type="ECO:0008006" key="3">
    <source>
        <dbReference type="Google" id="ProtNLM"/>
    </source>
</evidence>
<dbReference type="RefSeq" id="WP_136728355.1">
    <property type="nucleotide sequence ID" value="NZ_SUMC01000052.1"/>
</dbReference>
<keyword evidence="2" id="KW-1185">Reference proteome</keyword>
<dbReference type="Proteomes" id="UP000305778">
    <property type="component" value="Unassembled WGS sequence"/>
</dbReference>
<evidence type="ECO:0000313" key="1">
    <source>
        <dbReference type="EMBL" id="TKA04522.1"/>
    </source>
</evidence>
<gene>
    <name evidence="1" type="ORF">FCI23_35825</name>
</gene>
<accession>A0A4U0S6B1</accession>
<evidence type="ECO:0000313" key="2">
    <source>
        <dbReference type="Proteomes" id="UP000305778"/>
    </source>
</evidence>
<reference evidence="1 2" key="1">
    <citation type="submission" date="2019-04" db="EMBL/GenBank/DDBJ databases">
        <title>Streptomyces oryziradicis sp. nov., a novel actinomycete isolated from rhizosphere soil of rice (Oryza sativa L.).</title>
        <authorList>
            <person name="Li C."/>
        </authorList>
    </citation>
    <scope>NUCLEOTIDE SEQUENCE [LARGE SCALE GENOMIC DNA]</scope>
    <source>
        <strain evidence="1 2">NEAU-C40</strain>
    </source>
</reference>
<dbReference type="EMBL" id="SUMC01000052">
    <property type="protein sequence ID" value="TKA04522.1"/>
    <property type="molecule type" value="Genomic_DNA"/>
</dbReference>
<organism evidence="1 2">
    <name type="scientific">Actinacidiphila oryziradicis</name>
    <dbReference type="NCBI Taxonomy" id="2571141"/>
    <lineage>
        <taxon>Bacteria</taxon>
        <taxon>Bacillati</taxon>
        <taxon>Actinomycetota</taxon>
        <taxon>Actinomycetes</taxon>
        <taxon>Kitasatosporales</taxon>
        <taxon>Streptomycetaceae</taxon>
        <taxon>Actinacidiphila</taxon>
    </lineage>
</organism>
<comment type="caution">
    <text evidence="1">The sequence shown here is derived from an EMBL/GenBank/DDBJ whole genome shotgun (WGS) entry which is preliminary data.</text>
</comment>
<proteinExistence type="predicted"/>
<dbReference type="AlphaFoldDB" id="A0A4U0S6B1"/>